<feature type="compositionally biased region" description="Low complexity" evidence="1">
    <location>
        <begin position="262"/>
        <end position="283"/>
    </location>
</feature>
<feature type="region of interest" description="Disordered" evidence="1">
    <location>
        <begin position="702"/>
        <end position="742"/>
    </location>
</feature>
<evidence type="ECO:0000256" key="1">
    <source>
        <dbReference type="SAM" id="MobiDB-lite"/>
    </source>
</evidence>
<proteinExistence type="predicted"/>
<feature type="region of interest" description="Disordered" evidence="1">
    <location>
        <begin position="149"/>
        <end position="331"/>
    </location>
</feature>
<feature type="compositionally biased region" description="Basic and acidic residues" evidence="1">
    <location>
        <begin position="471"/>
        <end position="481"/>
    </location>
</feature>
<protein>
    <submittedName>
        <fullName evidence="2">Uncharacterized protein</fullName>
    </submittedName>
</protein>
<organism evidence="2 3">
    <name type="scientific">Periplaneta americana</name>
    <name type="common">American cockroach</name>
    <name type="synonym">Blatta americana</name>
    <dbReference type="NCBI Taxonomy" id="6978"/>
    <lineage>
        <taxon>Eukaryota</taxon>
        <taxon>Metazoa</taxon>
        <taxon>Ecdysozoa</taxon>
        <taxon>Arthropoda</taxon>
        <taxon>Hexapoda</taxon>
        <taxon>Insecta</taxon>
        <taxon>Pterygota</taxon>
        <taxon>Neoptera</taxon>
        <taxon>Polyneoptera</taxon>
        <taxon>Dictyoptera</taxon>
        <taxon>Blattodea</taxon>
        <taxon>Blattoidea</taxon>
        <taxon>Blattidae</taxon>
        <taxon>Blattinae</taxon>
        <taxon>Periplaneta</taxon>
    </lineage>
</organism>
<feature type="compositionally biased region" description="Low complexity" evidence="1">
    <location>
        <begin position="217"/>
        <end position="241"/>
    </location>
</feature>
<feature type="compositionally biased region" description="Polar residues" evidence="1">
    <location>
        <begin position="703"/>
        <end position="713"/>
    </location>
</feature>
<feature type="compositionally biased region" description="Pro residues" evidence="1">
    <location>
        <begin position="503"/>
        <end position="521"/>
    </location>
</feature>
<comment type="caution">
    <text evidence="2">The sequence shown here is derived from an EMBL/GenBank/DDBJ whole genome shotgun (WGS) entry which is preliminary data.</text>
</comment>
<feature type="compositionally biased region" description="Basic and acidic residues" evidence="1">
    <location>
        <begin position="251"/>
        <end position="261"/>
    </location>
</feature>
<feature type="compositionally biased region" description="Pro residues" evidence="1">
    <location>
        <begin position="149"/>
        <end position="158"/>
    </location>
</feature>
<feature type="compositionally biased region" description="Low complexity" evidence="1">
    <location>
        <begin position="714"/>
        <end position="724"/>
    </location>
</feature>
<dbReference type="Proteomes" id="UP001148838">
    <property type="component" value="Unassembled WGS sequence"/>
</dbReference>
<accession>A0ABQ8TZY7</accession>
<feature type="region of interest" description="Disordered" evidence="1">
    <location>
        <begin position="345"/>
        <end position="436"/>
    </location>
</feature>
<feature type="region of interest" description="Disordered" evidence="1">
    <location>
        <begin position="448"/>
        <end position="527"/>
    </location>
</feature>
<gene>
    <name evidence="2" type="ORF">ANN_03792</name>
</gene>
<name>A0ABQ8TZY7_PERAM</name>
<feature type="compositionally biased region" description="Gly residues" evidence="1">
    <location>
        <begin position="725"/>
        <end position="740"/>
    </location>
</feature>
<sequence length="784" mass="82771">MPSECFVVPRTVDPASAWKPIISFNLSNVWFHGVGALPLRPDSRSGGKSGGLRPRPDTQLARLAEPVPNIPDMLTGGETNNQHNTEIEQAIALSNKDETDDFLRKKRRNQAGIKSNGAVFHVSDINCVTRPPIGVHKVGPLRNYPIPVSPPVVPPAKPKPPERTTSELSILDNRKLATSSVTPEPVSEKSGKSPAETPIWRTKASLTPPVTPDSNLSSPEESVVSSAQSVSKQVASAPVASDFKQVTTPATEERRIRDVHPRSFSSPSPRSSQLSLHLSSISGRESRSHSPAPPIPPLPPNKTSLQNLVLPEEKENRRGSSPVQAIHSPQSCQYFLPIQKSPLKETVGRRSPLPDSIVTGKKSPLPDYLTTGKKSPLSEFIPTGKKSPLPDFLSTGKKSPLPDFLSTGKKSPLPDFLSTVKKSPLPDHITTGRKSPLPEFITKNFLRKSSSRSSIPEVHEQAPSPSKHQPKKECHCSEFKKQPQTPGRPKSVAFAIDSDEGRIPPPPPPPRSVPKPTPPPGISKATSCPGIIYSPRKDILIVKQPLAIIKPSPSPVQSIGIKSTPSGQIVITGGGSIEAEVVNVVTAGGEVLSVVCEKQGGGSEICGGCVKSNSNFCVIEVSASGRRSSVSSVGGSSLASLVVGSCCGGSEFEGLIIGDDIVVMGASGGAGAGAKGASGGSEAESCGGGACRKILSGRHHHQQQAPTAGQASKPQPQQQQFQQPKGGGGPGPGPGGGGGTQSTDFTCINLQRKTYKYANNACKLDTHVFNFFIVVFLVIILAEF</sequence>
<keyword evidence="3" id="KW-1185">Reference proteome</keyword>
<dbReference type="EMBL" id="JAJSOF020000001">
    <property type="protein sequence ID" value="KAJ4452274.1"/>
    <property type="molecule type" value="Genomic_DNA"/>
</dbReference>
<feature type="compositionally biased region" description="Polar residues" evidence="1">
    <location>
        <begin position="319"/>
        <end position="331"/>
    </location>
</feature>
<evidence type="ECO:0000313" key="3">
    <source>
        <dbReference type="Proteomes" id="UP001148838"/>
    </source>
</evidence>
<reference evidence="2 3" key="1">
    <citation type="journal article" date="2022" name="Allergy">
        <title>Genome assembly and annotation of Periplaneta americana reveal a comprehensive cockroach allergen profile.</title>
        <authorList>
            <person name="Wang L."/>
            <person name="Xiong Q."/>
            <person name="Saelim N."/>
            <person name="Wang L."/>
            <person name="Nong W."/>
            <person name="Wan A.T."/>
            <person name="Shi M."/>
            <person name="Liu X."/>
            <person name="Cao Q."/>
            <person name="Hui J.H.L."/>
            <person name="Sookrung N."/>
            <person name="Leung T.F."/>
            <person name="Tungtrongchitr A."/>
            <person name="Tsui S.K.W."/>
        </authorList>
    </citation>
    <scope>NUCLEOTIDE SEQUENCE [LARGE SCALE GENOMIC DNA]</scope>
    <source>
        <strain evidence="2">PWHHKU_190912</strain>
    </source>
</reference>
<evidence type="ECO:0000313" key="2">
    <source>
        <dbReference type="EMBL" id="KAJ4452274.1"/>
    </source>
</evidence>
<feature type="compositionally biased region" description="Pro residues" evidence="1">
    <location>
        <begin position="291"/>
        <end position="300"/>
    </location>
</feature>